<dbReference type="PANTHER" id="PTHR33172">
    <property type="entry name" value="OS08G0516900 PROTEIN"/>
    <property type="match status" value="1"/>
</dbReference>
<dbReference type="OrthoDB" id="696276at2759"/>
<reference evidence="4" key="1">
    <citation type="submission" date="2017-07" db="EMBL/GenBank/DDBJ databases">
        <title>Taro Niue Genome Assembly and Annotation.</title>
        <authorList>
            <person name="Atibalentja N."/>
            <person name="Keating K."/>
            <person name="Fields C.J."/>
        </authorList>
    </citation>
    <scope>NUCLEOTIDE SEQUENCE</scope>
    <source>
        <strain evidence="4">Niue_2</strain>
        <tissue evidence="4">Leaf</tissue>
    </source>
</reference>
<dbReference type="GO" id="GO:0005634">
    <property type="term" value="C:nucleus"/>
    <property type="evidence" value="ECO:0007669"/>
    <property type="project" value="UniProtKB-SubCell"/>
</dbReference>
<dbReference type="Proteomes" id="UP000652761">
    <property type="component" value="Unassembled WGS sequence"/>
</dbReference>
<comment type="caution">
    <text evidence="4">The sequence shown here is derived from an EMBL/GenBank/DDBJ whole genome shotgun (WGS) entry which is preliminary data.</text>
</comment>
<evidence type="ECO:0000256" key="1">
    <source>
        <dbReference type="ARBA" id="ARBA00004123"/>
    </source>
</evidence>
<sequence>MTSMAFASMEVAQGPTVGFQGHGSGSAGTAYELFDRVTARREEEEVNGAESSESSSMGAAGESSLSLSSSSSTVDQDGLGDGEGEAQSELKEGVLGSLAPLEECLPIKRGLSNCFAGKSKSFASLAEAAALGSAGSLSKLENPFNKRQRILIACKNKASWQRRASYAALNTSALRALEEEDGDEEAREGGSSQAATPPLPAVIERRPGTFWSTRCFSLTDLQHA</sequence>
<evidence type="ECO:0000313" key="5">
    <source>
        <dbReference type="Proteomes" id="UP000652761"/>
    </source>
</evidence>
<comment type="subcellular location">
    <subcellularLocation>
        <location evidence="1">Nucleus</location>
    </subcellularLocation>
</comment>
<evidence type="ECO:0000313" key="4">
    <source>
        <dbReference type="EMBL" id="MQL81612.1"/>
    </source>
</evidence>
<accession>A0A843U858</accession>
<organism evidence="4 5">
    <name type="scientific">Colocasia esculenta</name>
    <name type="common">Wild taro</name>
    <name type="synonym">Arum esculentum</name>
    <dbReference type="NCBI Taxonomy" id="4460"/>
    <lineage>
        <taxon>Eukaryota</taxon>
        <taxon>Viridiplantae</taxon>
        <taxon>Streptophyta</taxon>
        <taxon>Embryophyta</taxon>
        <taxon>Tracheophyta</taxon>
        <taxon>Spermatophyta</taxon>
        <taxon>Magnoliopsida</taxon>
        <taxon>Liliopsida</taxon>
        <taxon>Araceae</taxon>
        <taxon>Aroideae</taxon>
        <taxon>Colocasieae</taxon>
        <taxon>Colocasia</taxon>
    </lineage>
</organism>
<dbReference type="InterPro" id="IPR051992">
    <property type="entry name" value="OxStress_Response_Reg"/>
</dbReference>
<feature type="region of interest" description="Disordered" evidence="3">
    <location>
        <begin position="179"/>
        <end position="199"/>
    </location>
</feature>
<evidence type="ECO:0000256" key="2">
    <source>
        <dbReference type="ARBA" id="ARBA00023242"/>
    </source>
</evidence>
<keyword evidence="5" id="KW-1185">Reference proteome</keyword>
<name>A0A843U858_COLES</name>
<proteinExistence type="predicted"/>
<feature type="compositionally biased region" description="Basic and acidic residues" evidence="3">
    <location>
        <begin position="33"/>
        <end position="43"/>
    </location>
</feature>
<keyword evidence="2" id="KW-0539">Nucleus</keyword>
<protein>
    <submittedName>
        <fullName evidence="4">Uncharacterized protein</fullName>
    </submittedName>
</protein>
<dbReference type="EMBL" id="NMUH01000577">
    <property type="protein sequence ID" value="MQL81612.1"/>
    <property type="molecule type" value="Genomic_DNA"/>
</dbReference>
<dbReference type="GO" id="GO:0006950">
    <property type="term" value="P:response to stress"/>
    <property type="evidence" value="ECO:0007669"/>
    <property type="project" value="UniProtKB-ARBA"/>
</dbReference>
<dbReference type="PANTHER" id="PTHR33172:SF91">
    <property type="entry name" value="PROTEIN OXIDATIVE STRESS 3 LIKE 5"/>
    <property type="match status" value="1"/>
</dbReference>
<feature type="compositionally biased region" description="Low complexity" evidence="3">
    <location>
        <begin position="48"/>
        <end position="72"/>
    </location>
</feature>
<gene>
    <name evidence="4" type="ORF">Taro_014074</name>
</gene>
<feature type="region of interest" description="Disordered" evidence="3">
    <location>
        <begin position="33"/>
        <end position="86"/>
    </location>
</feature>
<dbReference type="AlphaFoldDB" id="A0A843U858"/>
<evidence type="ECO:0000256" key="3">
    <source>
        <dbReference type="SAM" id="MobiDB-lite"/>
    </source>
</evidence>